<protein>
    <recommendedName>
        <fullName evidence="8">Endoglucanase</fullName>
        <ecNumber evidence="8">3.2.1.4</ecNumber>
    </recommendedName>
</protein>
<comment type="caution">
    <text evidence="11">The sequence shown here is derived from an EMBL/GenBank/DDBJ whole genome shotgun (WGS) entry which is preliminary data.</text>
</comment>
<evidence type="ECO:0000256" key="7">
    <source>
        <dbReference type="PROSITE-ProRule" id="PRU10060"/>
    </source>
</evidence>
<feature type="domain" description="Cellulase Ig-like" evidence="10">
    <location>
        <begin position="43"/>
        <end position="129"/>
    </location>
</feature>
<dbReference type="SUPFAM" id="SSF81296">
    <property type="entry name" value="E set domains"/>
    <property type="match status" value="1"/>
</dbReference>
<dbReference type="PROSITE" id="PS51257">
    <property type="entry name" value="PROKAR_LIPOPROTEIN"/>
    <property type="match status" value="1"/>
</dbReference>
<dbReference type="GO" id="GO:0030245">
    <property type="term" value="P:cellulose catabolic process"/>
    <property type="evidence" value="ECO:0007669"/>
    <property type="project" value="UniProtKB-KW"/>
</dbReference>
<dbReference type="Proteomes" id="UP000319732">
    <property type="component" value="Unassembled WGS sequence"/>
</dbReference>
<dbReference type="CDD" id="cd02850">
    <property type="entry name" value="E_set_Cellulase_N"/>
    <property type="match status" value="1"/>
</dbReference>
<dbReference type="Gene3D" id="2.60.40.10">
    <property type="entry name" value="Immunoglobulins"/>
    <property type="match status" value="1"/>
</dbReference>
<feature type="signal peptide" evidence="8">
    <location>
        <begin position="1"/>
        <end position="19"/>
    </location>
</feature>
<evidence type="ECO:0000313" key="11">
    <source>
        <dbReference type="EMBL" id="TQV81229.1"/>
    </source>
</evidence>
<dbReference type="InterPro" id="IPR012341">
    <property type="entry name" value="6hp_glycosidase-like_sf"/>
</dbReference>
<evidence type="ECO:0000313" key="12">
    <source>
        <dbReference type="Proteomes" id="UP000319732"/>
    </source>
</evidence>
<evidence type="ECO:0000256" key="8">
    <source>
        <dbReference type="RuleBase" id="RU361166"/>
    </source>
</evidence>
<comment type="similarity">
    <text evidence="1 6 8">Belongs to the glycosyl hydrolase 9 (cellulase E) family.</text>
</comment>
<keyword evidence="8" id="KW-0136">Cellulose degradation</keyword>
<dbReference type="InterPro" id="IPR018221">
    <property type="entry name" value="Glyco_hydro_9_His_AS"/>
</dbReference>
<dbReference type="Pfam" id="PF00759">
    <property type="entry name" value="Glyco_hydro_9"/>
    <property type="match status" value="1"/>
</dbReference>
<feature type="chain" id="PRO_5022269701" description="Endoglucanase" evidence="8">
    <location>
        <begin position="20"/>
        <end position="600"/>
    </location>
</feature>
<dbReference type="EC" id="3.2.1.4" evidence="8"/>
<dbReference type="PROSITE" id="PS00698">
    <property type="entry name" value="GH9_3"/>
    <property type="match status" value="1"/>
</dbReference>
<keyword evidence="12" id="KW-1185">Reference proteome</keyword>
<accession>A0A545TVH9</accession>
<keyword evidence="5 6" id="KW-0624">Polysaccharide degradation</keyword>
<dbReference type="RefSeq" id="WP_142903890.1">
    <property type="nucleotide sequence ID" value="NZ_ML660091.1"/>
</dbReference>
<dbReference type="EMBL" id="VHSG01000008">
    <property type="protein sequence ID" value="TQV81229.1"/>
    <property type="molecule type" value="Genomic_DNA"/>
</dbReference>
<keyword evidence="2 6" id="KW-0378">Hydrolase</keyword>
<dbReference type="Gene3D" id="1.50.10.10">
    <property type="match status" value="1"/>
</dbReference>
<gene>
    <name evidence="11" type="ORF">FKG94_08995</name>
</gene>
<dbReference type="InterPro" id="IPR008928">
    <property type="entry name" value="6-hairpin_glycosidase_sf"/>
</dbReference>
<evidence type="ECO:0000259" key="9">
    <source>
        <dbReference type="Pfam" id="PF00759"/>
    </source>
</evidence>
<proteinExistence type="inferred from homology"/>
<evidence type="ECO:0000256" key="5">
    <source>
        <dbReference type="ARBA" id="ARBA00023326"/>
    </source>
</evidence>
<reference evidence="11 12" key="1">
    <citation type="submission" date="2019-06" db="EMBL/GenBank/DDBJ databases">
        <title>Whole genome sequence for Cellvibrionaceae sp. R142.</title>
        <authorList>
            <person name="Wang G."/>
        </authorList>
    </citation>
    <scope>NUCLEOTIDE SEQUENCE [LARGE SCALE GENOMIC DNA]</scope>
    <source>
        <strain evidence="11 12">R142</strain>
    </source>
</reference>
<comment type="catalytic activity">
    <reaction evidence="8">
        <text>Endohydrolysis of (1-&gt;4)-beta-D-glucosidic linkages in cellulose, lichenin and cereal beta-D-glucans.</text>
        <dbReference type="EC" id="3.2.1.4"/>
    </reaction>
</comment>
<evidence type="ECO:0000256" key="4">
    <source>
        <dbReference type="ARBA" id="ARBA00023295"/>
    </source>
</evidence>
<evidence type="ECO:0000256" key="2">
    <source>
        <dbReference type="ARBA" id="ARBA00022801"/>
    </source>
</evidence>
<keyword evidence="8" id="KW-0732">Signal</keyword>
<dbReference type="Pfam" id="PF02927">
    <property type="entry name" value="CelD_N"/>
    <property type="match status" value="1"/>
</dbReference>
<sequence>MNHRILCLIACPLVVACLAACGGGSSSGADPAAPVGGGVPTAPEQAISLNQIGFYTGGPKIAAVPVPVPVPETAAAAETFALVTLDDKEVFRGDLSVARRWPHAQGRVRLADFSSYTDAGRYRLQVEGLQPSDPFTIADNVHNELNRSALKAFYFNRSGIELTAFYADRWARPAGHPDTAVAVHSSAASVSRPEGTLISAPMGWYDAGDYNKYIVNSGIATFTLLAAYEHFPQYYAAREGAIPESGNSLPDILDEALWNIRWMLSMQDPADGGVYHKLTTLRFSDRVMPHRATAARYVVQKSTAAALNFAAVMAVASRVFADYDAELPGFAATCAEAAERAWQWAQDHPDQPYVQPPDINTGTYAFPGFDDEFAWAAAELYIASNDDSYYTEFTRYRAASGLALGVPSWTRVDTLAYVSLLHHQQHLSGAADIDGLRAALLNLADTLRDGAVTSAYGVAMGGGAGDFVWGSNAVALNQSLVLIQAYRHTRRIDYLHAALANLDYVLGRNALAMSFVTGIGQRSPQHVHHRPSAADNVVEPVPGWLAGGPHAGQQDGCSYPSDLPGASYLDDWCSYSTNEVAINWNAPLVYVSGALEAISW</sequence>
<dbReference type="SUPFAM" id="SSF48208">
    <property type="entry name" value="Six-hairpin glycosidases"/>
    <property type="match status" value="1"/>
</dbReference>
<dbReference type="AlphaFoldDB" id="A0A545TVH9"/>
<feature type="active site" evidence="7">
    <location>
        <position position="579"/>
    </location>
</feature>
<dbReference type="InterPro" id="IPR001701">
    <property type="entry name" value="Glyco_hydro_9"/>
</dbReference>
<evidence type="ECO:0000256" key="1">
    <source>
        <dbReference type="ARBA" id="ARBA00007072"/>
    </source>
</evidence>
<name>A0A545TVH9_9GAMM</name>
<evidence type="ECO:0000259" key="10">
    <source>
        <dbReference type="Pfam" id="PF02927"/>
    </source>
</evidence>
<feature type="active site" evidence="7">
    <location>
        <position position="570"/>
    </location>
</feature>
<dbReference type="InterPro" id="IPR013783">
    <property type="entry name" value="Ig-like_fold"/>
</dbReference>
<keyword evidence="4 6" id="KW-0326">Glycosidase</keyword>
<feature type="domain" description="Glycoside hydrolase family 9" evidence="9">
    <location>
        <begin position="144"/>
        <end position="591"/>
    </location>
</feature>
<dbReference type="InterPro" id="IPR014756">
    <property type="entry name" value="Ig_E-set"/>
</dbReference>
<feature type="active site" evidence="6">
    <location>
        <position position="528"/>
    </location>
</feature>
<dbReference type="OrthoDB" id="9808897at2"/>
<evidence type="ECO:0000256" key="6">
    <source>
        <dbReference type="PROSITE-ProRule" id="PRU10059"/>
    </source>
</evidence>
<dbReference type="InterPro" id="IPR033126">
    <property type="entry name" value="Glyco_hydro_9_Asp/Glu_AS"/>
</dbReference>
<dbReference type="GO" id="GO:0008810">
    <property type="term" value="F:cellulase activity"/>
    <property type="evidence" value="ECO:0007669"/>
    <property type="project" value="UniProtKB-EC"/>
</dbReference>
<organism evidence="11 12">
    <name type="scientific">Exilibacterium tricleocarpae</name>
    <dbReference type="NCBI Taxonomy" id="2591008"/>
    <lineage>
        <taxon>Bacteria</taxon>
        <taxon>Pseudomonadati</taxon>
        <taxon>Pseudomonadota</taxon>
        <taxon>Gammaproteobacteria</taxon>
        <taxon>Cellvibrionales</taxon>
        <taxon>Cellvibrionaceae</taxon>
        <taxon>Exilibacterium</taxon>
    </lineage>
</organism>
<dbReference type="PROSITE" id="PS00592">
    <property type="entry name" value="GH9_2"/>
    <property type="match status" value="1"/>
</dbReference>
<keyword evidence="3 6" id="KW-0119">Carbohydrate metabolism</keyword>
<evidence type="ECO:0000256" key="3">
    <source>
        <dbReference type="ARBA" id="ARBA00023277"/>
    </source>
</evidence>
<dbReference type="PANTHER" id="PTHR22298">
    <property type="entry name" value="ENDO-1,4-BETA-GLUCANASE"/>
    <property type="match status" value="1"/>
</dbReference>
<dbReference type="InterPro" id="IPR004197">
    <property type="entry name" value="Cellulase_Ig-like"/>
</dbReference>